<accession>A0A5C4ME13</accession>
<name>A0A5C4ME13_9ACTN</name>
<proteinExistence type="predicted"/>
<dbReference type="EMBL" id="VDFR01000129">
    <property type="protein sequence ID" value="TNC37114.1"/>
    <property type="molecule type" value="Genomic_DNA"/>
</dbReference>
<comment type="caution">
    <text evidence="2">The sequence shown here is derived from an EMBL/GenBank/DDBJ whole genome shotgun (WGS) entry which is preliminary data.</text>
</comment>
<dbReference type="OrthoDB" id="3834176at2"/>
<dbReference type="AlphaFoldDB" id="A0A5C4ME13"/>
<protein>
    <submittedName>
        <fullName evidence="2">Uncharacterized protein</fullName>
    </submittedName>
</protein>
<organism evidence="2 4">
    <name type="scientific">Mumia zhuanghuii</name>
    <dbReference type="NCBI Taxonomy" id="2585211"/>
    <lineage>
        <taxon>Bacteria</taxon>
        <taxon>Bacillati</taxon>
        <taxon>Actinomycetota</taxon>
        <taxon>Actinomycetes</taxon>
        <taxon>Propionibacteriales</taxon>
        <taxon>Nocardioidaceae</taxon>
        <taxon>Mumia</taxon>
    </lineage>
</organism>
<feature type="region of interest" description="Disordered" evidence="1">
    <location>
        <begin position="22"/>
        <end position="44"/>
    </location>
</feature>
<gene>
    <name evidence="3" type="ORF">FHE65_25410</name>
    <name evidence="2" type="ORF">FHE65_33315</name>
</gene>
<evidence type="ECO:0000313" key="3">
    <source>
        <dbReference type="EMBL" id="TNC37114.1"/>
    </source>
</evidence>
<evidence type="ECO:0000313" key="2">
    <source>
        <dbReference type="EMBL" id="TNC29837.1"/>
    </source>
</evidence>
<dbReference type="RefSeq" id="WP_139106822.1">
    <property type="nucleotide sequence ID" value="NZ_VDFR01000129.1"/>
</dbReference>
<dbReference type="Proteomes" id="UP000306740">
    <property type="component" value="Unassembled WGS sequence"/>
</dbReference>
<evidence type="ECO:0000313" key="4">
    <source>
        <dbReference type="Proteomes" id="UP000306740"/>
    </source>
</evidence>
<evidence type="ECO:0000256" key="1">
    <source>
        <dbReference type="SAM" id="MobiDB-lite"/>
    </source>
</evidence>
<reference evidence="2 4" key="1">
    <citation type="submission" date="2019-05" db="EMBL/GenBank/DDBJ databases">
        <title>Mumia sp. nov., isolated from the intestinal contents of plateau pika (Ochotona curzoniae) in the Qinghai-Tibet plateau of China.</title>
        <authorList>
            <person name="Tian Z."/>
        </authorList>
    </citation>
    <scope>NUCLEOTIDE SEQUENCE [LARGE SCALE GENOMIC DNA]</scope>
    <source>
        <strain evidence="4">527</strain>
        <strain evidence="2">Z527</strain>
    </source>
</reference>
<dbReference type="EMBL" id="VDFR01000229">
    <property type="protein sequence ID" value="TNC29837.1"/>
    <property type="molecule type" value="Genomic_DNA"/>
</dbReference>
<sequence length="116" mass="12676">MDILRAGGTFWRIARRRQRADPGEPLPWMPEFAGGAAGPPSPPELGWRPIVVTCDGVVMHVEPAPGRRETPRRIRDIAAALYALPWAASTADDPPHAPYRPRPKVPGHTFNGFGPP</sequence>
<feature type="region of interest" description="Disordered" evidence="1">
    <location>
        <begin position="89"/>
        <end position="116"/>
    </location>
</feature>